<gene>
    <name evidence="6" type="ORF">ACH5RR_006408</name>
</gene>
<sequence length="255" mass="29369">MKMRTGGCGVILEKECERFSVISFNGTVHVGAILDLNSPMGAMIELCLSMAFSDFYSIHSYYKTRLSIRTKNAKHELDVASADDIYLVKSLAAICQVFDLHEVIVLYEDTEYGNIFFSKLYKAFQEVNIHLSYISAISTSAEDVDLTKELNKTMEMYTKWILLLMQPKNQENFTAKWKRKAFFRKPAIMELNMYGLWAYDTVWALALAIERILPLNSDLRKSRQGELNISDTSNLRVSQLGRRIFTELLRINLQD</sequence>
<dbReference type="Pfam" id="PF01094">
    <property type="entry name" value="ANF_receptor"/>
    <property type="match status" value="1"/>
</dbReference>
<evidence type="ECO:0000313" key="6">
    <source>
        <dbReference type="EMBL" id="KAL3532887.1"/>
    </source>
</evidence>
<dbReference type="InterPro" id="IPR015683">
    <property type="entry name" value="Ionotropic_Glu_rcpt"/>
</dbReference>
<dbReference type="PANTHER" id="PTHR34836">
    <property type="entry name" value="OS06G0188250 PROTEIN"/>
    <property type="match status" value="1"/>
</dbReference>
<accession>A0ABD3AP72</accession>
<dbReference type="GO" id="GO:0016020">
    <property type="term" value="C:membrane"/>
    <property type="evidence" value="ECO:0007669"/>
    <property type="project" value="UniProtKB-SubCell"/>
</dbReference>
<dbReference type="PANTHER" id="PTHR34836:SF6">
    <property type="entry name" value="PERIPLASMIC BINDING PROTEIN-LIKE I"/>
    <property type="match status" value="1"/>
</dbReference>
<evidence type="ECO:0000256" key="3">
    <source>
        <dbReference type="ARBA" id="ARBA00022989"/>
    </source>
</evidence>
<organism evidence="6 7">
    <name type="scientific">Cinchona calisaya</name>
    <dbReference type="NCBI Taxonomy" id="153742"/>
    <lineage>
        <taxon>Eukaryota</taxon>
        <taxon>Viridiplantae</taxon>
        <taxon>Streptophyta</taxon>
        <taxon>Embryophyta</taxon>
        <taxon>Tracheophyta</taxon>
        <taxon>Spermatophyta</taxon>
        <taxon>Magnoliopsida</taxon>
        <taxon>eudicotyledons</taxon>
        <taxon>Gunneridae</taxon>
        <taxon>Pentapetalae</taxon>
        <taxon>asterids</taxon>
        <taxon>lamiids</taxon>
        <taxon>Gentianales</taxon>
        <taxon>Rubiaceae</taxon>
        <taxon>Cinchonoideae</taxon>
        <taxon>Cinchoneae</taxon>
        <taxon>Cinchona</taxon>
    </lineage>
</organism>
<dbReference type="InterPro" id="IPR001828">
    <property type="entry name" value="ANF_lig-bd_rcpt"/>
</dbReference>
<comment type="subcellular location">
    <subcellularLocation>
        <location evidence="1">Membrane</location>
    </subcellularLocation>
</comment>
<dbReference type="Gene3D" id="3.40.50.2300">
    <property type="match status" value="1"/>
</dbReference>
<evidence type="ECO:0000313" key="7">
    <source>
        <dbReference type="Proteomes" id="UP001630127"/>
    </source>
</evidence>
<keyword evidence="2" id="KW-0812">Transmembrane</keyword>
<evidence type="ECO:0000256" key="4">
    <source>
        <dbReference type="ARBA" id="ARBA00023136"/>
    </source>
</evidence>
<dbReference type="SUPFAM" id="SSF53822">
    <property type="entry name" value="Periplasmic binding protein-like I"/>
    <property type="match status" value="1"/>
</dbReference>
<dbReference type="Proteomes" id="UP001630127">
    <property type="component" value="Unassembled WGS sequence"/>
</dbReference>
<keyword evidence="7" id="KW-1185">Reference proteome</keyword>
<dbReference type="InterPro" id="IPR028082">
    <property type="entry name" value="Peripla_BP_I"/>
</dbReference>
<evidence type="ECO:0000256" key="2">
    <source>
        <dbReference type="ARBA" id="ARBA00022692"/>
    </source>
</evidence>
<proteinExistence type="predicted"/>
<evidence type="ECO:0000256" key="1">
    <source>
        <dbReference type="ARBA" id="ARBA00004370"/>
    </source>
</evidence>
<keyword evidence="3" id="KW-1133">Transmembrane helix</keyword>
<evidence type="ECO:0000259" key="5">
    <source>
        <dbReference type="Pfam" id="PF01094"/>
    </source>
</evidence>
<reference evidence="6 7" key="1">
    <citation type="submission" date="2024-11" db="EMBL/GenBank/DDBJ databases">
        <title>A near-complete genome assembly of Cinchona calisaya.</title>
        <authorList>
            <person name="Lian D.C."/>
            <person name="Zhao X.W."/>
            <person name="Wei L."/>
        </authorList>
    </citation>
    <scope>NUCLEOTIDE SEQUENCE [LARGE SCALE GENOMIC DNA]</scope>
    <source>
        <tissue evidence="6">Nenye</tissue>
    </source>
</reference>
<protein>
    <recommendedName>
        <fullName evidence="5">Receptor ligand binding region domain-containing protein</fullName>
    </recommendedName>
</protein>
<keyword evidence="4" id="KW-0472">Membrane</keyword>
<name>A0ABD3AP72_9GENT</name>
<dbReference type="EMBL" id="JBJUIK010000003">
    <property type="protein sequence ID" value="KAL3532887.1"/>
    <property type="molecule type" value="Genomic_DNA"/>
</dbReference>
<dbReference type="AlphaFoldDB" id="A0ABD3AP72"/>
<feature type="domain" description="Receptor ligand binding region" evidence="5">
    <location>
        <begin position="83"/>
        <end position="173"/>
    </location>
</feature>
<comment type="caution">
    <text evidence="6">The sequence shown here is derived from an EMBL/GenBank/DDBJ whole genome shotgun (WGS) entry which is preliminary data.</text>
</comment>